<evidence type="ECO:0000313" key="1">
    <source>
        <dbReference type="EMBL" id="MFF9886510.1"/>
    </source>
</evidence>
<keyword evidence="2" id="KW-1185">Reference proteome</keyword>
<accession>A0ABW6Z5T7</accession>
<organism evidence="1 2">
    <name type="scientific">Streptomyces eurythermus</name>
    <dbReference type="NCBI Taxonomy" id="42237"/>
    <lineage>
        <taxon>Bacteria</taxon>
        <taxon>Bacillati</taxon>
        <taxon>Actinomycetota</taxon>
        <taxon>Actinomycetes</taxon>
        <taxon>Kitasatosporales</taxon>
        <taxon>Streptomycetaceae</taxon>
        <taxon>Streptomyces</taxon>
    </lineage>
</organism>
<proteinExistence type="predicted"/>
<gene>
    <name evidence="1" type="ORF">ACF1HC_33715</name>
</gene>
<name>A0ABW6Z5T7_9ACTN</name>
<dbReference type="Proteomes" id="UP001603418">
    <property type="component" value="Unassembled WGS sequence"/>
</dbReference>
<protein>
    <submittedName>
        <fullName evidence="1">Uncharacterized protein</fullName>
    </submittedName>
</protein>
<dbReference type="RefSeq" id="WP_051816153.1">
    <property type="nucleotide sequence ID" value="NZ_JBFACJ010000042.1"/>
</dbReference>
<evidence type="ECO:0000313" key="2">
    <source>
        <dbReference type="Proteomes" id="UP001603418"/>
    </source>
</evidence>
<reference evidence="1 2" key="1">
    <citation type="submission" date="2024-10" db="EMBL/GenBank/DDBJ databases">
        <title>The Natural Products Discovery Center: Release of the First 8490 Sequenced Strains for Exploring Actinobacteria Biosynthetic Diversity.</title>
        <authorList>
            <person name="Kalkreuter E."/>
            <person name="Kautsar S.A."/>
            <person name="Yang D."/>
            <person name="Bader C.D."/>
            <person name="Teijaro C.N."/>
            <person name="Fluegel L."/>
            <person name="Davis C.M."/>
            <person name="Simpson J.R."/>
            <person name="Lauterbach L."/>
            <person name="Steele A.D."/>
            <person name="Gui C."/>
            <person name="Meng S."/>
            <person name="Li G."/>
            <person name="Viehrig K."/>
            <person name="Ye F."/>
            <person name="Su P."/>
            <person name="Kiefer A.F."/>
            <person name="Nichols A."/>
            <person name="Cepeda A.J."/>
            <person name="Yan W."/>
            <person name="Fan B."/>
            <person name="Jiang Y."/>
            <person name="Adhikari A."/>
            <person name="Zheng C.-J."/>
            <person name="Schuster L."/>
            <person name="Cowan T.M."/>
            <person name="Smanski M.J."/>
            <person name="Chevrette M.G."/>
            <person name="De Carvalho L.P.S."/>
            <person name="Shen B."/>
        </authorList>
    </citation>
    <scope>NUCLEOTIDE SEQUENCE [LARGE SCALE GENOMIC DNA]</scope>
    <source>
        <strain evidence="1 2">NPDC013366</strain>
    </source>
</reference>
<dbReference type="EMBL" id="JBICBM010000020">
    <property type="protein sequence ID" value="MFF9886510.1"/>
    <property type="molecule type" value="Genomic_DNA"/>
</dbReference>
<comment type="caution">
    <text evidence="1">The sequence shown here is derived from an EMBL/GenBank/DDBJ whole genome shotgun (WGS) entry which is preliminary data.</text>
</comment>
<sequence length="153" mass="16395">MIRVARGATGFWGHDDAALPQVDVVAFKTACHAVARSIRGTVAEVAPAGVTPNFHAALITAPGIRSSVLCHEVLPVVAFAASPPRAGVPLTNFASPPAWADAFERGGFRLLDVDELSTPLATVDTSELAEAELEQVRYWRPSTVGELMFNWWD</sequence>